<evidence type="ECO:0000256" key="1">
    <source>
        <dbReference type="SAM" id="MobiDB-lite"/>
    </source>
</evidence>
<feature type="domain" description="Mutator-like transposase" evidence="2">
    <location>
        <begin position="85"/>
        <end position="276"/>
    </location>
</feature>
<feature type="compositionally biased region" description="Polar residues" evidence="1">
    <location>
        <begin position="18"/>
        <end position="28"/>
    </location>
</feature>
<reference evidence="3 4" key="1">
    <citation type="submission" date="2024-02" db="EMBL/GenBank/DDBJ databases">
        <title>Chromosome-scale genome assembly of the rough periwinkle Littorina saxatilis.</title>
        <authorList>
            <person name="De Jode A."/>
            <person name="Faria R."/>
            <person name="Formenti G."/>
            <person name="Sims Y."/>
            <person name="Smith T.P."/>
            <person name="Tracey A."/>
            <person name="Wood J.M.D."/>
            <person name="Zagrodzka Z.B."/>
            <person name="Johannesson K."/>
            <person name="Butlin R.K."/>
            <person name="Leder E.H."/>
        </authorList>
    </citation>
    <scope>NUCLEOTIDE SEQUENCE [LARGE SCALE GENOMIC DNA]</scope>
    <source>
        <strain evidence="3">Snail1</strain>
        <tissue evidence="3">Muscle</tissue>
    </source>
</reference>
<gene>
    <name evidence="3" type="ORF">V1264_009331</name>
</gene>
<proteinExistence type="predicted"/>
<feature type="region of interest" description="Disordered" evidence="1">
    <location>
        <begin position="1"/>
        <end position="28"/>
    </location>
</feature>
<comment type="caution">
    <text evidence="3">The sequence shown here is derived from an EMBL/GenBank/DDBJ whole genome shotgun (WGS) entry which is preliminary data.</text>
</comment>
<dbReference type="EMBL" id="JBAMIC010000022">
    <property type="protein sequence ID" value="KAK7091677.1"/>
    <property type="molecule type" value="Genomic_DNA"/>
</dbReference>
<name>A0AAN9ARI5_9CAEN</name>
<evidence type="ECO:0000259" key="2">
    <source>
        <dbReference type="Pfam" id="PF20700"/>
    </source>
</evidence>
<accession>A0AAN9ARI5</accession>
<keyword evidence="4" id="KW-1185">Reference proteome</keyword>
<dbReference type="InterPro" id="IPR049012">
    <property type="entry name" value="Mutator_transp_dom"/>
</dbReference>
<evidence type="ECO:0000313" key="4">
    <source>
        <dbReference type="Proteomes" id="UP001374579"/>
    </source>
</evidence>
<dbReference type="AlphaFoldDB" id="A0AAN9ARI5"/>
<evidence type="ECO:0000313" key="3">
    <source>
        <dbReference type="EMBL" id="KAK7091677.1"/>
    </source>
</evidence>
<dbReference type="Pfam" id="PF20700">
    <property type="entry name" value="Mutator"/>
    <property type="match status" value="1"/>
</dbReference>
<dbReference type="Proteomes" id="UP001374579">
    <property type="component" value="Unassembled WGS sequence"/>
</dbReference>
<organism evidence="3 4">
    <name type="scientific">Littorina saxatilis</name>
    <dbReference type="NCBI Taxonomy" id="31220"/>
    <lineage>
        <taxon>Eukaryota</taxon>
        <taxon>Metazoa</taxon>
        <taxon>Spiralia</taxon>
        <taxon>Lophotrochozoa</taxon>
        <taxon>Mollusca</taxon>
        <taxon>Gastropoda</taxon>
        <taxon>Caenogastropoda</taxon>
        <taxon>Littorinimorpha</taxon>
        <taxon>Littorinoidea</taxon>
        <taxon>Littorinidae</taxon>
        <taxon>Littorina</taxon>
    </lineage>
</organism>
<protein>
    <recommendedName>
        <fullName evidence="2">Mutator-like transposase domain-containing protein</fullName>
    </recommendedName>
</protein>
<sequence>MGKRKASYTPKRRKFNGNRHSNGQNSVNLETDAVAVAATLESNASSATLTLPLLNTSSFAPCASSSKLKESTQSMEFDTDEELTGFRFVDIQLLVDFVSVLLCPLCKEVPLGGDPVKSSVTETRTDLASQFAFHCGCGHAVNLTTSKLCNKVFEVNRRFPLSVFAIGCNQKKGKRFLGNMNMPSSLHTNTWANHREQIRKATEAVSEQSKDIAAEEVRVATGAGDVTISGDGTYQRRGFQSKNAVFTTLSVNGKASKVLNTEVLSNHCDACKKKETSRVRRNYYI</sequence>
<feature type="compositionally biased region" description="Basic residues" evidence="1">
    <location>
        <begin position="1"/>
        <end position="17"/>
    </location>
</feature>